<dbReference type="NCBIfam" id="TIGR00967">
    <property type="entry name" value="3a0501s007"/>
    <property type="match status" value="1"/>
</dbReference>
<dbReference type="GO" id="GO:0005886">
    <property type="term" value="C:plasma membrane"/>
    <property type="evidence" value="ECO:0007669"/>
    <property type="project" value="UniProtKB-SubCell"/>
</dbReference>
<dbReference type="InterPro" id="IPR023201">
    <property type="entry name" value="SecY_dom_sf"/>
</dbReference>
<evidence type="ECO:0000313" key="12">
    <source>
        <dbReference type="EMBL" id="PAF55388.1"/>
    </source>
</evidence>
<dbReference type="EMBL" id="NQNY01000002">
    <property type="protein sequence ID" value="PAK21675.1"/>
    <property type="molecule type" value="Genomic_DNA"/>
</dbReference>
<evidence type="ECO:0000313" key="13">
    <source>
        <dbReference type="EMBL" id="PAK21675.1"/>
    </source>
</evidence>
<dbReference type="GO" id="GO:0065002">
    <property type="term" value="P:intracellular protein transmembrane transport"/>
    <property type="evidence" value="ECO:0007669"/>
    <property type="project" value="UniProtKB-UniRule"/>
</dbReference>
<sequence>MVKGLRRIFESFSLFLANKTFNLRHALIAFWSDKVITKKVIYTVTLLIIFVIAGTITAPFVRLNNANNIDSIPFFSILNLVGGGGLRQFSLMALGINPFITASLIMTILQSRLFPPIHRLSRSGPVGRRKINIITRVLTLLVAYPQAIVLTQTLSRNNGIITFIEGQGTILNIYFILPFILIAGAMVAVFIGEQITEKGVGNGTSLLIFTGIAASLPTQFQNAFNTLVGTNGATYFTGALNFIIYLLGYLILLFIMTIVQLGERKIPIQSTGAGLSRNLEEMGALPIKVNPAGIMPVIFANIVLSIPQLIAGLLDPNTSVVRNWIETNFTFTSAIGLSVLLVLTFIFSIFMGLQQSKIDRISEDFQKNGTFIPGLKPGEETEDYLIDVVLRLSLFSAFYLVVIVGMQHVMIIAGVPQQVAFGGTGMIILVSVSLETWDQISARRKTTNLAKSKKLSKNSQNSKNKESGLLW</sequence>
<feature type="transmembrane region" description="Helical" evidence="9">
    <location>
        <begin position="292"/>
        <end position="314"/>
    </location>
</feature>
<evidence type="ECO:0000256" key="3">
    <source>
        <dbReference type="ARBA" id="ARBA00022448"/>
    </source>
</evidence>
<feature type="region of interest" description="Disordered" evidence="11">
    <location>
        <begin position="451"/>
        <end position="471"/>
    </location>
</feature>
<evidence type="ECO:0000256" key="2">
    <source>
        <dbReference type="ARBA" id="ARBA00005751"/>
    </source>
</evidence>
<comment type="subunit">
    <text evidence="9">Component of the Sec protein translocase complex. Heterotrimer consisting of SecY, SecE and SecG subunits. The heterotrimers can form oligomers, although 1 heterotrimer is thought to be able to translocate proteins. Interacts with the ribosome. Interacts with SecDF, and other proteins may be involved. Interacts with SecA.</text>
</comment>
<feature type="transmembrane region" description="Helical" evidence="9">
    <location>
        <begin position="419"/>
        <end position="437"/>
    </location>
</feature>
<keyword evidence="3 9" id="KW-0813">Transport</keyword>
<dbReference type="Proteomes" id="UP000216943">
    <property type="component" value="Unassembled WGS sequence"/>
</dbReference>
<keyword evidence="5 9" id="KW-0653">Protein transport</keyword>
<dbReference type="GO" id="GO:0043952">
    <property type="term" value="P:protein transport by the Sec complex"/>
    <property type="evidence" value="ECO:0007669"/>
    <property type="project" value="UniProtKB-UniRule"/>
</dbReference>
<evidence type="ECO:0000256" key="10">
    <source>
        <dbReference type="RuleBase" id="RU004349"/>
    </source>
</evidence>
<dbReference type="SUPFAM" id="SSF103491">
    <property type="entry name" value="Preprotein translocase SecY subunit"/>
    <property type="match status" value="1"/>
</dbReference>
<evidence type="ECO:0000256" key="7">
    <source>
        <dbReference type="ARBA" id="ARBA00023010"/>
    </source>
</evidence>
<proteinExistence type="inferred from homology"/>
<dbReference type="PRINTS" id="PR00303">
    <property type="entry name" value="SECYTRNLCASE"/>
</dbReference>
<feature type="transmembrane region" description="Helical" evidence="9">
    <location>
        <begin position="334"/>
        <end position="353"/>
    </location>
</feature>
<feature type="transmembrane region" description="Helical" evidence="9">
    <location>
        <begin position="89"/>
        <end position="110"/>
    </location>
</feature>
<feature type="transmembrane region" description="Helical" evidence="9">
    <location>
        <begin position="40"/>
        <end position="61"/>
    </location>
</feature>
<keyword evidence="6 9" id="KW-1133">Transmembrane helix</keyword>
<evidence type="ECO:0000313" key="14">
    <source>
        <dbReference type="Proteomes" id="UP000216943"/>
    </source>
</evidence>
<keyword evidence="15" id="KW-1185">Reference proteome</keyword>
<comment type="caution">
    <text evidence="13">The sequence shown here is derived from an EMBL/GenBank/DDBJ whole genome shotgun (WGS) entry which is preliminary data.</text>
</comment>
<evidence type="ECO:0000256" key="11">
    <source>
        <dbReference type="SAM" id="MobiDB-lite"/>
    </source>
</evidence>
<dbReference type="Proteomes" id="UP000217033">
    <property type="component" value="Unassembled WGS sequence"/>
</dbReference>
<dbReference type="GO" id="GO:0006605">
    <property type="term" value="P:protein targeting"/>
    <property type="evidence" value="ECO:0007669"/>
    <property type="project" value="UniProtKB-UniRule"/>
</dbReference>
<gene>
    <name evidence="9" type="primary">secY</name>
    <name evidence="12" type="ORF">CJF60_01715</name>
    <name evidence="13" type="ORF">CJJ23_00880</name>
</gene>
<evidence type="ECO:0000256" key="8">
    <source>
        <dbReference type="ARBA" id="ARBA00023136"/>
    </source>
</evidence>
<evidence type="ECO:0000256" key="6">
    <source>
        <dbReference type="ARBA" id="ARBA00022989"/>
    </source>
</evidence>
<keyword evidence="8 9" id="KW-0472">Membrane</keyword>
<reference evidence="13" key="2">
    <citation type="submission" date="2017-08" db="EMBL/GenBank/DDBJ databases">
        <authorList>
            <person name="de Groot N.N."/>
        </authorList>
    </citation>
    <scope>NUCLEOTIDE SEQUENCE [LARGE SCALE GENOMIC DNA]</scope>
    <source>
        <strain evidence="13">723</strain>
    </source>
</reference>
<dbReference type="HAMAP" id="MF_01465">
    <property type="entry name" value="SecY"/>
    <property type="match status" value="1"/>
</dbReference>
<dbReference type="InterPro" id="IPR026593">
    <property type="entry name" value="SecY"/>
</dbReference>
<feature type="transmembrane region" description="Helical" evidence="9">
    <location>
        <begin position="392"/>
        <end position="413"/>
    </location>
</feature>
<feature type="transmembrane region" description="Helical" evidence="9">
    <location>
        <begin position="203"/>
        <end position="220"/>
    </location>
</feature>
<keyword evidence="9" id="KW-1003">Cell membrane</keyword>
<dbReference type="PROSITE" id="PS00756">
    <property type="entry name" value="SECY_2"/>
    <property type="match status" value="1"/>
</dbReference>
<dbReference type="PANTHER" id="PTHR10906">
    <property type="entry name" value="SECY/SEC61-ALPHA FAMILY MEMBER"/>
    <property type="match status" value="1"/>
</dbReference>
<dbReference type="InterPro" id="IPR030659">
    <property type="entry name" value="SecY_CS"/>
</dbReference>
<dbReference type="EMBL" id="NQMN01000001">
    <property type="protein sequence ID" value="PAF55388.1"/>
    <property type="molecule type" value="Genomic_DNA"/>
</dbReference>
<comment type="subcellular location">
    <subcellularLocation>
        <location evidence="9">Cell membrane</location>
        <topology evidence="9">Multi-pass membrane protein</topology>
    </subcellularLocation>
    <subcellularLocation>
        <location evidence="1">Membrane</location>
        <topology evidence="1">Multi-pass membrane protein</topology>
    </subcellularLocation>
</comment>
<name>A0A269TLN4_9BACT</name>
<dbReference type="AlphaFoldDB" id="A0A269TLN4"/>
<evidence type="ECO:0000256" key="4">
    <source>
        <dbReference type="ARBA" id="ARBA00022692"/>
    </source>
</evidence>
<organism evidence="13 14">
    <name type="scientific">Mycoplasmopsis agassizii</name>
    <dbReference type="NCBI Taxonomy" id="33922"/>
    <lineage>
        <taxon>Bacteria</taxon>
        <taxon>Bacillati</taxon>
        <taxon>Mycoplasmatota</taxon>
        <taxon>Mycoplasmoidales</taxon>
        <taxon>Metamycoplasmataceae</taxon>
        <taxon>Mycoplasmopsis</taxon>
    </lineage>
</organism>
<keyword evidence="4 9" id="KW-0812">Transmembrane</keyword>
<dbReference type="OrthoDB" id="9809248at2"/>
<dbReference type="RefSeq" id="WP_084232388.1">
    <property type="nucleotide sequence ID" value="NZ_FWXE01000007.1"/>
</dbReference>
<evidence type="ECO:0000256" key="9">
    <source>
        <dbReference type="HAMAP-Rule" id="MF_01465"/>
    </source>
</evidence>
<evidence type="ECO:0000256" key="1">
    <source>
        <dbReference type="ARBA" id="ARBA00004141"/>
    </source>
</evidence>
<dbReference type="Gene3D" id="1.10.3370.10">
    <property type="entry name" value="SecY subunit domain"/>
    <property type="match status" value="1"/>
</dbReference>
<accession>A0A269TLN4</accession>
<dbReference type="Pfam" id="PF00344">
    <property type="entry name" value="SecY"/>
    <property type="match status" value="1"/>
</dbReference>
<feature type="transmembrane region" description="Helical" evidence="9">
    <location>
        <begin position="240"/>
        <end position="259"/>
    </location>
</feature>
<comment type="function">
    <text evidence="9">The central subunit of the protein translocation channel SecYEG. Consists of two halves formed by TMs 1-5 and 6-10. These two domains form a lateral gate at the front which open onto the bilayer between TMs 2 and 7, and are clamped together by SecE at the back. The channel is closed by both a pore ring composed of hydrophobic SecY resides and a short helix (helix 2A) on the extracellular side of the membrane which forms a plug. The plug probably moves laterally to allow the channel to open. The ring and the pore may move independently.</text>
</comment>
<evidence type="ECO:0000256" key="5">
    <source>
        <dbReference type="ARBA" id="ARBA00022927"/>
    </source>
</evidence>
<comment type="similarity">
    <text evidence="2 9 10">Belongs to the SecY/SEC61-alpha family.</text>
</comment>
<evidence type="ECO:0000313" key="15">
    <source>
        <dbReference type="Proteomes" id="UP000217033"/>
    </source>
</evidence>
<dbReference type="PIRSF" id="PIRSF004557">
    <property type="entry name" value="SecY"/>
    <property type="match status" value="1"/>
</dbReference>
<dbReference type="InterPro" id="IPR002208">
    <property type="entry name" value="SecY/SEC61-alpha"/>
</dbReference>
<feature type="transmembrane region" description="Helical" evidence="9">
    <location>
        <begin position="170"/>
        <end position="191"/>
    </location>
</feature>
<feature type="transmembrane region" description="Helical" evidence="9">
    <location>
        <begin position="131"/>
        <end position="150"/>
    </location>
</feature>
<protein>
    <recommendedName>
        <fullName evidence="9">Protein translocase subunit SecY</fullName>
    </recommendedName>
</protein>
<reference evidence="14 15" key="1">
    <citation type="submission" date="2017-08" db="EMBL/GenBank/DDBJ databases">
        <authorList>
            <person name="Alvarez-Ponce D."/>
            <person name="Weitzman C.L."/>
            <person name="Tillett R.L."/>
            <person name="Sandmeier F.C."/>
            <person name="Tracy C.R."/>
        </authorList>
    </citation>
    <scope>NUCLEOTIDE SEQUENCE [LARGE SCALE GENOMIC DNA]</scope>
    <source>
        <strain evidence="14">723</strain>
        <strain evidence="12 15">PS6</strain>
    </source>
</reference>
<keyword evidence="7 9" id="KW-0811">Translocation</keyword>